<dbReference type="Proteomes" id="UP000632766">
    <property type="component" value="Unassembled WGS sequence"/>
</dbReference>
<dbReference type="EMBL" id="JAECZC010000075">
    <property type="protein sequence ID" value="MBH8565896.1"/>
    <property type="molecule type" value="Genomic_DNA"/>
</dbReference>
<dbReference type="AlphaFoldDB" id="A0A8J7LDK4"/>
<organism evidence="2 3">
    <name type="scientific">Amazonocrinis nigriterrae CENA67</name>
    <dbReference type="NCBI Taxonomy" id="2794033"/>
    <lineage>
        <taxon>Bacteria</taxon>
        <taxon>Bacillati</taxon>
        <taxon>Cyanobacteriota</taxon>
        <taxon>Cyanophyceae</taxon>
        <taxon>Nostocales</taxon>
        <taxon>Nostocaceae</taxon>
        <taxon>Amazonocrinis</taxon>
        <taxon>Amazonocrinis nigriterrae</taxon>
    </lineage>
</organism>
<keyword evidence="1" id="KW-0175">Coiled coil</keyword>
<comment type="caution">
    <text evidence="2">The sequence shown here is derived from an EMBL/GenBank/DDBJ whole genome shotgun (WGS) entry which is preliminary data.</text>
</comment>
<dbReference type="InterPro" id="IPR047760">
    <property type="entry name" value="XaxB-like"/>
</dbReference>
<gene>
    <name evidence="2" type="ORF">I8748_27645</name>
</gene>
<evidence type="ECO:0000313" key="2">
    <source>
        <dbReference type="EMBL" id="MBH8565896.1"/>
    </source>
</evidence>
<evidence type="ECO:0000313" key="3">
    <source>
        <dbReference type="Proteomes" id="UP000632766"/>
    </source>
</evidence>
<protein>
    <submittedName>
        <fullName evidence="2">Alpha-xenorhabdolysin family binary toxin subunit B</fullName>
    </submittedName>
</protein>
<feature type="coiled-coil region" evidence="1">
    <location>
        <begin position="7"/>
        <end position="34"/>
    </location>
</feature>
<keyword evidence="3" id="KW-1185">Reference proteome</keyword>
<sequence>MKLTEYIDDLENKINNIDEDIRTNNITLQELEDQLSDTSKMSSISNERSIYVEEVEKIVRSFRLFYTKLDSLSKIQATVYTEIKQLLAEMLKYLNRIQESINECDHTFYHKDTKNL</sequence>
<evidence type="ECO:0000256" key="1">
    <source>
        <dbReference type="SAM" id="Coils"/>
    </source>
</evidence>
<name>A0A8J7LDK4_9NOST</name>
<dbReference type="NCBIfam" id="NF033927">
    <property type="entry name" value="alph_xenorhab_B"/>
    <property type="match status" value="1"/>
</dbReference>
<proteinExistence type="predicted"/>
<reference evidence="2 3" key="1">
    <citation type="journal article" date="2021" name="Int. J. Syst. Evol. Microbiol.">
        <title>Amazonocrinis nigriterrae gen. nov., sp. nov., Atlanticothrix silvestris gen. nov., sp. nov. and Dendronalium phyllosphericum gen. nov., sp. nov., nostocacean cyanobacteria from Brazilian environments.</title>
        <authorList>
            <person name="Alvarenga D.O."/>
            <person name="Andreote A.P.D."/>
            <person name="Branco L.H.Z."/>
            <person name="Delbaje E."/>
            <person name="Cruz R.B."/>
            <person name="Varani A.M."/>
            <person name="Fiore M.F."/>
        </authorList>
    </citation>
    <scope>NUCLEOTIDE SEQUENCE [LARGE SCALE GENOMIC DNA]</scope>
    <source>
        <strain evidence="2 3">CENA67</strain>
    </source>
</reference>
<accession>A0A8J7LDK4</accession>